<dbReference type="InterPro" id="IPR050091">
    <property type="entry name" value="PKS_NRPS_Biosynth_Enz"/>
</dbReference>
<dbReference type="InterPro" id="IPR057326">
    <property type="entry name" value="KR_dom"/>
</dbReference>
<dbReference type="Gene3D" id="3.40.50.1820">
    <property type="entry name" value="alpha/beta hydrolase"/>
    <property type="match status" value="1"/>
</dbReference>
<dbReference type="Gene3D" id="3.10.129.110">
    <property type="entry name" value="Polyketide synthase dehydratase"/>
    <property type="match status" value="1"/>
</dbReference>
<dbReference type="PANTHER" id="PTHR43775:SF37">
    <property type="entry name" value="SI:DKEY-61P9.11"/>
    <property type="match status" value="1"/>
</dbReference>
<dbReference type="Pfam" id="PF08659">
    <property type="entry name" value="KR"/>
    <property type="match status" value="1"/>
</dbReference>
<dbReference type="PROSITE" id="PS50075">
    <property type="entry name" value="CARRIER"/>
    <property type="match status" value="1"/>
</dbReference>
<name>A0A2Z2H057_9CHLR</name>
<dbReference type="CDD" id="cd08953">
    <property type="entry name" value="KR_2_SDR_x"/>
    <property type="match status" value="1"/>
</dbReference>
<dbReference type="SMR" id="A0A2Z2H057"/>
<dbReference type="SUPFAM" id="SSF51735">
    <property type="entry name" value="NAD(P)-binding Rossmann-fold domains"/>
    <property type="match status" value="2"/>
</dbReference>
<dbReference type="GO" id="GO:0031177">
    <property type="term" value="F:phosphopantetheine binding"/>
    <property type="evidence" value="ECO:0007669"/>
    <property type="project" value="InterPro"/>
</dbReference>
<dbReference type="Pfam" id="PF00561">
    <property type="entry name" value="Abhydrolase_1"/>
    <property type="match status" value="1"/>
</dbReference>
<dbReference type="AlphaFoldDB" id="A0A2Z2H057"/>
<organism evidence="4">
    <name type="scientific">Herpetosiphon sp. B060</name>
    <dbReference type="NCBI Taxonomy" id="2002978"/>
    <lineage>
        <taxon>Bacteria</taxon>
        <taxon>Bacillati</taxon>
        <taxon>Chloroflexota</taxon>
        <taxon>Chloroflexia</taxon>
        <taxon>Herpetosiphonales</taxon>
        <taxon>Herpetosiphonaceae</taxon>
        <taxon>Herpetosiphon</taxon>
    </lineage>
</organism>
<dbReference type="EMBL" id="KX765816">
    <property type="protein sequence ID" value="ARR97041.1"/>
    <property type="molecule type" value="Genomic_DNA"/>
</dbReference>
<dbReference type="InterPro" id="IPR000073">
    <property type="entry name" value="AB_hydrolase_1"/>
</dbReference>
<dbReference type="GO" id="GO:0005886">
    <property type="term" value="C:plasma membrane"/>
    <property type="evidence" value="ECO:0007669"/>
    <property type="project" value="TreeGrafter"/>
</dbReference>
<dbReference type="InterPro" id="IPR013968">
    <property type="entry name" value="PKS_KR"/>
</dbReference>
<dbReference type="InterPro" id="IPR036736">
    <property type="entry name" value="ACP-like_sf"/>
</dbReference>
<evidence type="ECO:0000256" key="1">
    <source>
        <dbReference type="ARBA" id="ARBA00022450"/>
    </source>
</evidence>
<evidence type="ECO:0000313" key="4">
    <source>
        <dbReference type="EMBL" id="ARR97041.1"/>
    </source>
</evidence>
<protein>
    <submittedName>
        <fullName evidence="4">SphH</fullName>
    </submittedName>
</protein>
<dbReference type="Gene3D" id="1.10.1200.10">
    <property type="entry name" value="ACP-like"/>
    <property type="match status" value="1"/>
</dbReference>
<reference evidence="4" key="1">
    <citation type="journal article" date="2016" name="Angew. Chem. Int. Ed. Engl.">
        <title>Discovery of a Mosaic-Like Biosynthetic Assembly Line with a Decarboxylative Off-Loading Mechanism through a Combination of Genome Mining and Imaging.</title>
        <authorList>
            <person name="Mir Mohseni M."/>
            <person name="Hoever T."/>
            <person name="Barra L."/>
            <person name="Kaiser M."/>
            <person name="Dorrestein P.C."/>
            <person name="Dickschat J.S."/>
            <person name="Schaeberle T.F."/>
        </authorList>
    </citation>
    <scope>NUCLEOTIDE SEQUENCE</scope>
    <source>
        <strain evidence="4">B060</strain>
    </source>
</reference>
<dbReference type="SMART" id="SM00822">
    <property type="entry name" value="PKS_KR"/>
    <property type="match status" value="1"/>
</dbReference>
<feature type="domain" description="Carrier" evidence="3">
    <location>
        <begin position="767"/>
        <end position="843"/>
    </location>
</feature>
<keyword evidence="1" id="KW-0596">Phosphopantetheine</keyword>
<dbReference type="GO" id="GO:0004312">
    <property type="term" value="F:fatty acid synthase activity"/>
    <property type="evidence" value="ECO:0007669"/>
    <property type="project" value="TreeGrafter"/>
</dbReference>
<evidence type="ECO:0000256" key="2">
    <source>
        <dbReference type="ARBA" id="ARBA00022553"/>
    </source>
</evidence>
<dbReference type="Pfam" id="PF00550">
    <property type="entry name" value="PP-binding"/>
    <property type="match status" value="1"/>
</dbReference>
<dbReference type="SMART" id="SM00823">
    <property type="entry name" value="PKS_PP"/>
    <property type="match status" value="1"/>
</dbReference>
<dbReference type="InterPro" id="IPR009081">
    <property type="entry name" value="PP-bd_ACP"/>
</dbReference>
<dbReference type="PANTHER" id="PTHR43775">
    <property type="entry name" value="FATTY ACID SYNTHASE"/>
    <property type="match status" value="1"/>
</dbReference>
<dbReference type="Gene3D" id="3.40.50.720">
    <property type="entry name" value="NAD(P)-binding Rossmann-like Domain"/>
    <property type="match status" value="1"/>
</dbReference>
<dbReference type="SUPFAM" id="SSF53474">
    <property type="entry name" value="alpha/beta-Hydrolases"/>
    <property type="match status" value="1"/>
</dbReference>
<dbReference type="GO" id="GO:0006633">
    <property type="term" value="P:fatty acid biosynthetic process"/>
    <property type="evidence" value="ECO:0007669"/>
    <property type="project" value="TreeGrafter"/>
</dbReference>
<dbReference type="InterPro" id="IPR029058">
    <property type="entry name" value="AB_hydrolase_fold"/>
</dbReference>
<accession>A0A2Z2H057</accession>
<dbReference type="GO" id="GO:0071770">
    <property type="term" value="P:DIM/DIP cell wall layer assembly"/>
    <property type="evidence" value="ECO:0007669"/>
    <property type="project" value="TreeGrafter"/>
</dbReference>
<sequence>MDYQVADSQRLPAELLLAMLHTATQIALPATPIEMQRLQLSAPQLLSEPDQEIIVNLTPQADGSITAIVGQSTNQPWLQATIQTNAASAEQRVALEPILARCSNQATLSQQSNGVSYGPAYAGLERIVWNDSEALGYYTLDPFQPKQLGKTAFTPAHGAIMLRLASEFHQRHGLASEFRKLGSVQIVADCPAEGLVYLKRAGNSNHLAILDHSGRVYAKFQGLSTHSEATPVQALPAPSTSQAPSDAEQILERFFYAPRWQPTLANAQSTPQVGKLVIIASAESQALVSALCANQTAAINLIWLDSTLKHPTIPTWLVRSNDPNALSHALAAIGSIDSIYLLSGLEQASTTFDLGHFEQQQERGVLSLFRLLKALQEQQLLDQELSLKIITANTNHVVANDQVQPFAASMFGLAKSAAREYRRLRIACIDLEQHDLAPETVAATAAFIHGEAPLAPLQEVAQRQGQRYQRILEPVKLAPSNLAFRKGGVYMVLGGAGNVGFKLCCYLAEQCQAKVVITGRRAITPAIEAQLQSIEERGGRAIYIAADMSDLDSMRSAVATTKQHFGGLHGVFHSAMSFEYTPLNGLTEAQLYQDLAPKARGSVVLHHALVDEALDFKLYFSSGEAFTGNIGWGSYAAGCTFEDAFAHAERAQVNYPVQVINWGFWESERDQYLDALKAKGINPIETAIGMQAVSRVVAAGIPQVMALNVADKVLELMGVVLPKPNVASATPAISQAATPIPAAATPPVAPVAVPLVTSQPVAANPQNQREQLYGYILGQLAAVLKIDPSRIDVTSELTNYGVDSLVVTDIHKRFEQDLGSMPVTLLLENTTVAAIANFLQQDYADRVAAFFSPMVAATVTSQATSNTHEQLIDTADLFALEVGSNQPSSATQPPTAPASITLLRQIEPAAIASELDRYGDQYAQKLFPAWKQNGGSLVNLTELDANPQLLKHLLVNVADKTQAEVWMIGNGPPLVLIPAIGLTAPVWINQIQQWAADYRVIVIHQQGYGMTDLTSDISTAAVAKLFISTLDQLGINRPCHVIGSCFGGVAAQYLTQAYPERVCSLTLCGTFNKNFGLPDIDVSELTIDQMIEGAKMIGSSINRDFDAVAEGLASDQAQPIVEQARSLLLKSQCVSPLVVMRYITQILTLNGQAWLPRIQAPTLCLSGNLDTIVAPETSRTISQQIPAGRYIEIPGAGHYPFLTHVDLFEQAVRPFLREQEAQLMSTLV</sequence>
<dbReference type="InterPro" id="IPR036291">
    <property type="entry name" value="NAD(P)-bd_dom_sf"/>
</dbReference>
<dbReference type="SUPFAM" id="SSF47336">
    <property type="entry name" value="ACP-like"/>
    <property type="match status" value="1"/>
</dbReference>
<dbReference type="InterPro" id="IPR020806">
    <property type="entry name" value="PKS_PP-bd"/>
</dbReference>
<proteinExistence type="predicted"/>
<keyword evidence="2" id="KW-0597">Phosphoprotein</keyword>
<evidence type="ECO:0000259" key="3">
    <source>
        <dbReference type="PROSITE" id="PS50075"/>
    </source>
</evidence>
<dbReference type="GO" id="GO:0005737">
    <property type="term" value="C:cytoplasm"/>
    <property type="evidence" value="ECO:0007669"/>
    <property type="project" value="TreeGrafter"/>
</dbReference>
<dbReference type="InterPro" id="IPR042104">
    <property type="entry name" value="PKS_dehydratase_sf"/>
</dbReference>
<dbReference type="PRINTS" id="PR00111">
    <property type="entry name" value="ABHYDROLASE"/>
</dbReference>